<dbReference type="Proteomes" id="UP000243342">
    <property type="component" value="Unassembled WGS sequence"/>
</dbReference>
<organism evidence="1 2">
    <name type="scientific">Mangrovactinospora gilvigrisea</name>
    <dbReference type="NCBI Taxonomy" id="1428644"/>
    <lineage>
        <taxon>Bacteria</taxon>
        <taxon>Bacillati</taxon>
        <taxon>Actinomycetota</taxon>
        <taxon>Actinomycetes</taxon>
        <taxon>Kitasatosporales</taxon>
        <taxon>Streptomycetaceae</taxon>
        <taxon>Mangrovactinospora</taxon>
    </lineage>
</organism>
<evidence type="ECO:0000313" key="2">
    <source>
        <dbReference type="Proteomes" id="UP000243342"/>
    </source>
</evidence>
<protein>
    <submittedName>
        <fullName evidence="1">Uncharacterized protein</fullName>
    </submittedName>
</protein>
<evidence type="ECO:0000313" key="1">
    <source>
        <dbReference type="EMBL" id="OIV37020.1"/>
    </source>
</evidence>
<keyword evidence="2" id="KW-1185">Reference proteome</keyword>
<dbReference type="STRING" id="1428644.BIV57_13360"/>
<dbReference type="AlphaFoldDB" id="A0A1J7C658"/>
<gene>
    <name evidence="1" type="ORF">BIV57_13360</name>
</gene>
<dbReference type="EMBL" id="MLCF01000067">
    <property type="protein sequence ID" value="OIV37020.1"/>
    <property type="molecule type" value="Genomic_DNA"/>
</dbReference>
<proteinExistence type="predicted"/>
<sequence>MSLLLAVTAIGLFAIIGLAVDGAGKAEAVDRAKSLAQEAARAGAQALDVPDAIADGSVQVDRDQAAAAARRYLTSAGVQGTVGIADGGRTLSVAVHDTYHPKLIGMLGINWQVSGQGRAELVYGIGGVRQ</sequence>
<name>A0A1J7C658_9ACTN</name>
<accession>A0A1J7C658</accession>
<comment type="caution">
    <text evidence="1">The sequence shown here is derived from an EMBL/GenBank/DDBJ whole genome shotgun (WGS) entry which is preliminary data.</text>
</comment>
<reference evidence="1 2" key="1">
    <citation type="submission" date="2016-10" db="EMBL/GenBank/DDBJ databases">
        <title>Genome sequence of Streptomyces gilvigriseus MUSC 26.</title>
        <authorList>
            <person name="Lee L.-H."/>
            <person name="Ser H.-L."/>
        </authorList>
    </citation>
    <scope>NUCLEOTIDE SEQUENCE [LARGE SCALE GENOMIC DNA]</scope>
    <source>
        <strain evidence="1 2">MUSC 26</strain>
    </source>
</reference>